<accession>A0ABY2S1R5</accession>
<sequence length="284" mass="30451">MTSNEVATTNGQTGKAPVQVPLVGQLNDLDQAYRYAAALAQSSILPKDLIGKPANVLAIILYGQQLALTPMQAIQSIYVVNGRPQMSGQLWLSKVREAGHRVEVSDHTAKSCTVTITRGDTDEPHTETFTWDEAVTAGLTKKDVWKSYPKRMLLWRAVSNCATVICPEVALGFGAEEPEIAEPERPTLAQVAAERIDREQAHAKRIAEAASVDAETASEAARQGKVSEQVAQSAAVDAEHAASMVTEPDADMLADLAEIEREHTAPSPDSPIAGLFDPEAGEQS</sequence>
<gene>
    <name evidence="2" type="ORF">FCN18_23890</name>
</gene>
<organism evidence="2 3">
    <name type="scientific">Prauserella endophytica</name>
    <dbReference type="NCBI Taxonomy" id="1592324"/>
    <lineage>
        <taxon>Bacteria</taxon>
        <taxon>Bacillati</taxon>
        <taxon>Actinomycetota</taxon>
        <taxon>Actinomycetes</taxon>
        <taxon>Pseudonocardiales</taxon>
        <taxon>Pseudonocardiaceae</taxon>
        <taxon>Prauserella</taxon>
        <taxon>Prauserella coralliicola group</taxon>
    </lineage>
</organism>
<dbReference type="RefSeq" id="WP_112275504.1">
    <property type="nucleotide sequence ID" value="NZ_SWMS01000014.1"/>
</dbReference>
<evidence type="ECO:0008006" key="4">
    <source>
        <dbReference type="Google" id="ProtNLM"/>
    </source>
</evidence>
<proteinExistence type="predicted"/>
<evidence type="ECO:0000313" key="2">
    <source>
        <dbReference type="EMBL" id="TKG66956.1"/>
    </source>
</evidence>
<evidence type="ECO:0000313" key="3">
    <source>
        <dbReference type="Proteomes" id="UP000309992"/>
    </source>
</evidence>
<protein>
    <recommendedName>
        <fullName evidence="4">Recombinase RecT</fullName>
    </recommendedName>
</protein>
<feature type="region of interest" description="Disordered" evidence="1">
    <location>
        <begin position="218"/>
        <end position="284"/>
    </location>
</feature>
<dbReference type="EMBL" id="SWMS01000014">
    <property type="protein sequence ID" value="TKG66956.1"/>
    <property type="molecule type" value="Genomic_DNA"/>
</dbReference>
<evidence type="ECO:0000256" key="1">
    <source>
        <dbReference type="SAM" id="MobiDB-lite"/>
    </source>
</evidence>
<keyword evidence="3" id="KW-1185">Reference proteome</keyword>
<reference evidence="2 3" key="1">
    <citation type="journal article" date="2015" name="Antonie Van Leeuwenhoek">
        <title>Prauserella endophytica sp. nov., an endophytic actinobacterium isolated from Tamarix taklamakanensis.</title>
        <authorList>
            <person name="Liu J.M."/>
            <person name="Habden X."/>
            <person name="Guo L."/>
            <person name="Tuo L."/>
            <person name="Jiang Z.K."/>
            <person name="Liu S.W."/>
            <person name="Liu X.F."/>
            <person name="Chen L."/>
            <person name="Li R.F."/>
            <person name="Zhang Y.Q."/>
            <person name="Sun C.H."/>
        </authorList>
    </citation>
    <scope>NUCLEOTIDE SEQUENCE [LARGE SCALE GENOMIC DNA]</scope>
    <source>
        <strain evidence="2 3">CGMCC 4.7182</strain>
    </source>
</reference>
<dbReference type="Proteomes" id="UP000309992">
    <property type="component" value="Unassembled WGS sequence"/>
</dbReference>
<comment type="caution">
    <text evidence="2">The sequence shown here is derived from an EMBL/GenBank/DDBJ whole genome shotgun (WGS) entry which is preliminary data.</text>
</comment>
<name>A0ABY2S1R5_9PSEU</name>